<evidence type="ECO:0000313" key="9">
    <source>
        <dbReference type="Proteomes" id="UP000077002"/>
    </source>
</evidence>
<dbReference type="InterPro" id="IPR028929">
    <property type="entry name" value="Mif2_N"/>
</dbReference>
<dbReference type="GO" id="GO:0051382">
    <property type="term" value="P:kinetochore assembly"/>
    <property type="evidence" value="ECO:0007669"/>
    <property type="project" value="InterPro"/>
</dbReference>
<feature type="domain" description="Mif2/CENP-C cupin" evidence="6">
    <location>
        <begin position="543"/>
        <end position="618"/>
    </location>
</feature>
<dbReference type="InterPro" id="IPR011051">
    <property type="entry name" value="RmlC_Cupin_sf"/>
</dbReference>
<dbReference type="GO" id="GO:0019237">
    <property type="term" value="F:centromeric DNA binding"/>
    <property type="evidence" value="ECO:0007669"/>
    <property type="project" value="InterPro"/>
</dbReference>
<feature type="domain" description="Mif2 N-terminal" evidence="7">
    <location>
        <begin position="16"/>
        <end position="141"/>
    </location>
</feature>
<dbReference type="EMBL" id="LVKK01000002">
    <property type="protein sequence ID" value="OAG45045.1"/>
    <property type="molecule type" value="Genomic_DNA"/>
</dbReference>
<evidence type="ECO:0000259" key="7">
    <source>
        <dbReference type="Pfam" id="PF15624"/>
    </source>
</evidence>
<feature type="compositionally biased region" description="Basic residues" evidence="5">
    <location>
        <begin position="445"/>
        <end position="463"/>
    </location>
</feature>
<evidence type="ECO:0008006" key="10">
    <source>
        <dbReference type="Google" id="ProtNLM"/>
    </source>
</evidence>
<comment type="similarity">
    <text evidence="2">Belongs to the CENP-C/MIF2 family.</text>
</comment>
<comment type="caution">
    <text evidence="8">The sequence shown here is derived from an EMBL/GenBank/DDBJ whole genome shotgun (WGS) entry which is preliminary data.</text>
</comment>
<dbReference type="Gene3D" id="2.60.120.10">
    <property type="entry name" value="Jelly Rolls"/>
    <property type="match status" value="1"/>
</dbReference>
<organism evidence="8 9">
    <name type="scientific">Fonsecaea monophora</name>
    <dbReference type="NCBI Taxonomy" id="254056"/>
    <lineage>
        <taxon>Eukaryota</taxon>
        <taxon>Fungi</taxon>
        <taxon>Dikarya</taxon>
        <taxon>Ascomycota</taxon>
        <taxon>Pezizomycotina</taxon>
        <taxon>Eurotiomycetes</taxon>
        <taxon>Chaetothyriomycetidae</taxon>
        <taxon>Chaetothyriales</taxon>
        <taxon>Herpotrichiellaceae</taxon>
        <taxon>Fonsecaea</taxon>
    </lineage>
</organism>
<dbReference type="RefSeq" id="XP_022516997.1">
    <property type="nucleotide sequence ID" value="XM_022650383.1"/>
</dbReference>
<dbReference type="GeneID" id="34595575"/>
<dbReference type="InterPro" id="IPR014710">
    <property type="entry name" value="RmlC-like_jellyroll"/>
</dbReference>
<comment type="subcellular location">
    <subcellularLocation>
        <location evidence="1">Nucleus</location>
    </subcellularLocation>
</comment>
<evidence type="ECO:0000313" key="8">
    <source>
        <dbReference type="EMBL" id="OAG45045.1"/>
    </source>
</evidence>
<feature type="region of interest" description="Disordered" evidence="5">
    <location>
        <begin position="445"/>
        <end position="494"/>
    </location>
</feature>
<proteinExistence type="inferred from homology"/>
<dbReference type="GO" id="GO:0051315">
    <property type="term" value="P:attachment of mitotic spindle microtubules to kinetochore"/>
    <property type="evidence" value="ECO:0007669"/>
    <property type="project" value="TreeGrafter"/>
</dbReference>
<dbReference type="Pfam" id="PF15624">
    <property type="entry name" value="Mif2_N"/>
    <property type="match status" value="1"/>
</dbReference>
<sequence length="676" mass="74262">MAARPAVRRERGNVDYSAIGKMGRRTGITLDHRPLDANGMEEISGIFSSPRKPSPLKNMMVIESVEGHGTLTESPQRSSPRSSGPTPSQVLSSRRKSRATPVPLPRSSSPRKSGISGTAKKSNGIDIFSTRKSVQPEDGGDHENVAEPTPTRSQPHLPPRKFDPSPQRPPLRDITTPRSQKTPKPRPSREMQRIENQVYTPIDEIDFDSYIQPIEETEVPTSDAVDLVPSIEQAESPSTHRNRQLSAEPSDLYGGSDDEVAEQDKEPQLPLSESTPNKANSRKKRKSDVLEEADKAPSPIPKKVRKKQGRIPTRKDSAQPTSASNRMSPEPDVRVETKQALANKDTNLQLTSRQQKELDEIVERVKARPGPPRSLYILRRETPADDSVRHTRSGRASVKPLAYWRNERCVYGASPGGGSLADGARFPLNSIKEIVRIEEVEPNIGKKKSKGKKNAKGKGKARQKSVEASDSSDSELDVDEIPEDPNAEPWETGTGTFRGIVSVWDNEGQTPTEEEEEVEIAHAPAAIKTCEVKGSSTHDGPTFRYAKLLSTKFFGTGLVDLPPGGIKRPKNSRKMHMSFFVVKGRVTVTVGPAGGEETGGMSRFSIGKGGFWQVPRGELRSTTDWKIMRIDPADFSGNNHRQSIFDRERDGKAGQDILQPGLRACAGWGTCSILTA</sequence>
<protein>
    <recommendedName>
        <fullName evidence="10">Mif2/CENP-C cupin domain-containing protein</fullName>
    </recommendedName>
</protein>
<feature type="compositionally biased region" description="Low complexity" evidence="5">
    <location>
        <begin position="74"/>
        <end position="89"/>
    </location>
</feature>
<evidence type="ECO:0000256" key="4">
    <source>
        <dbReference type="ARBA" id="ARBA00023242"/>
    </source>
</evidence>
<evidence type="ECO:0000256" key="1">
    <source>
        <dbReference type="ARBA" id="ARBA00004123"/>
    </source>
</evidence>
<feature type="compositionally biased region" description="Acidic residues" evidence="5">
    <location>
        <begin position="470"/>
        <end position="486"/>
    </location>
</feature>
<feature type="region of interest" description="Disordered" evidence="5">
    <location>
        <begin position="372"/>
        <end position="395"/>
    </location>
</feature>
<dbReference type="Pfam" id="PF11699">
    <property type="entry name" value="CENP-C_C"/>
    <property type="match status" value="1"/>
</dbReference>
<dbReference type="InterPro" id="IPR025974">
    <property type="entry name" value="Mif2/CENP-C_cupin"/>
</dbReference>
<name>A0A177FLD5_9EURO</name>
<dbReference type="Proteomes" id="UP000077002">
    <property type="component" value="Unassembled WGS sequence"/>
</dbReference>
<keyword evidence="9" id="KW-1185">Reference proteome</keyword>
<evidence type="ECO:0000256" key="2">
    <source>
        <dbReference type="ARBA" id="ARBA00010291"/>
    </source>
</evidence>
<keyword evidence="4" id="KW-0539">Nucleus</keyword>
<dbReference type="GO" id="GO:0000776">
    <property type="term" value="C:kinetochore"/>
    <property type="evidence" value="ECO:0007669"/>
    <property type="project" value="InterPro"/>
</dbReference>
<dbReference type="GO" id="GO:0005634">
    <property type="term" value="C:nucleus"/>
    <property type="evidence" value="ECO:0007669"/>
    <property type="project" value="UniProtKB-SubCell"/>
</dbReference>
<feature type="compositionally biased region" description="Polar residues" evidence="5">
    <location>
        <begin position="106"/>
        <end position="121"/>
    </location>
</feature>
<gene>
    <name evidence="8" type="ORF">AYO21_00393</name>
</gene>
<evidence type="ECO:0000259" key="6">
    <source>
        <dbReference type="Pfam" id="PF11699"/>
    </source>
</evidence>
<feature type="compositionally biased region" description="Polar residues" evidence="5">
    <location>
        <begin position="318"/>
        <end position="327"/>
    </location>
</feature>
<reference evidence="8 9" key="1">
    <citation type="submission" date="2016-03" db="EMBL/GenBank/DDBJ databases">
        <title>Draft genome sequence of the Fonsecaea monophora CBS 269.37.</title>
        <authorList>
            <person name="Bombassaro A."/>
            <person name="Vinicius W.A."/>
            <person name="De Hoog S."/>
            <person name="Sun J."/>
            <person name="Souza E.M."/>
            <person name="Raittz R.T."/>
            <person name="Costa F."/>
            <person name="Leao A.C."/>
            <person name="Tadra-Sfeir M.Z."/>
            <person name="Baura V."/>
            <person name="Balsanelli E."/>
            <person name="Pedrosa F.O."/>
            <person name="Moreno L.F."/>
            <person name="Steffens M.B."/>
            <person name="Xi L."/>
            <person name="Bocca A.L."/>
            <person name="Felipe M.S."/>
            <person name="Teixeira M."/>
            <person name="Telles Filho F.Q."/>
            <person name="Azevedo C.M."/>
            <person name="Gomes R."/>
            <person name="Vicente V.A."/>
        </authorList>
    </citation>
    <scope>NUCLEOTIDE SEQUENCE [LARGE SCALE GENOMIC DNA]</scope>
    <source>
        <strain evidence="8 9">CBS 269.37</strain>
    </source>
</reference>
<dbReference type="InterPro" id="IPR028386">
    <property type="entry name" value="CENP-C/Mif2/cnp3"/>
</dbReference>
<evidence type="ECO:0000256" key="3">
    <source>
        <dbReference type="ARBA" id="ARBA00023125"/>
    </source>
</evidence>
<keyword evidence="3" id="KW-0238">DNA-binding</keyword>
<feature type="compositionally biased region" description="Basic and acidic residues" evidence="5">
    <location>
        <begin position="378"/>
        <end position="389"/>
    </location>
</feature>
<accession>A0A177FLD5</accession>
<feature type="compositionally biased region" description="Polar residues" evidence="5">
    <location>
        <begin position="233"/>
        <end position="247"/>
    </location>
</feature>
<dbReference type="PANTHER" id="PTHR16684:SF11">
    <property type="entry name" value="CENTROMERE PROTEIN C"/>
    <property type="match status" value="1"/>
</dbReference>
<dbReference type="GO" id="GO:0051455">
    <property type="term" value="P:spindle attachment to meiosis I kinetochore"/>
    <property type="evidence" value="ECO:0007669"/>
    <property type="project" value="TreeGrafter"/>
</dbReference>
<dbReference type="PANTHER" id="PTHR16684">
    <property type="entry name" value="CENTROMERE PROTEIN C"/>
    <property type="match status" value="1"/>
</dbReference>
<dbReference type="OrthoDB" id="1939643at2759"/>
<feature type="region of interest" description="Disordered" evidence="5">
    <location>
        <begin position="44"/>
        <end position="334"/>
    </location>
</feature>
<dbReference type="AlphaFoldDB" id="A0A177FLD5"/>
<evidence type="ECO:0000256" key="5">
    <source>
        <dbReference type="SAM" id="MobiDB-lite"/>
    </source>
</evidence>
<dbReference type="SUPFAM" id="SSF51182">
    <property type="entry name" value="RmlC-like cupins"/>
    <property type="match status" value="1"/>
</dbReference>